<dbReference type="EC" id="3.1.3.71" evidence="3"/>
<keyword evidence="9" id="KW-1185">Reference proteome</keyword>
<dbReference type="Pfam" id="PF04029">
    <property type="entry name" value="2-ph_phosp"/>
    <property type="match status" value="1"/>
</dbReference>
<dbReference type="Proteomes" id="UP001249291">
    <property type="component" value="Unassembled WGS sequence"/>
</dbReference>
<dbReference type="PANTHER" id="PTHR37311">
    <property type="entry name" value="2-PHOSPHOSULFOLACTATE PHOSPHATASE-RELATED"/>
    <property type="match status" value="1"/>
</dbReference>
<comment type="catalytic activity">
    <reaction evidence="7">
        <text>(2R)-O-phospho-3-sulfolactate + H2O = (2R)-3-sulfolactate + phosphate</text>
        <dbReference type="Rhea" id="RHEA:23416"/>
        <dbReference type="ChEBI" id="CHEBI:15377"/>
        <dbReference type="ChEBI" id="CHEBI:15597"/>
        <dbReference type="ChEBI" id="CHEBI:43474"/>
        <dbReference type="ChEBI" id="CHEBI:58738"/>
        <dbReference type="EC" id="3.1.3.71"/>
    </reaction>
</comment>
<reference evidence="8 9" key="1">
    <citation type="submission" date="2023-08" db="EMBL/GenBank/DDBJ databases">
        <title>Functional and genomic diversity of the sorghum phyllosphere microbiome.</title>
        <authorList>
            <person name="Shade A."/>
        </authorList>
    </citation>
    <scope>NUCLEOTIDE SEQUENCE [LARGE SCALE GENOMIC DNA]</scope>
    <source>
        <strain evidence="8 9">SORGH_AS_0445</strain>
    </source>
</reference>
<comment type="cofactor">
    <cofactor evidence="1">
        <name>Mg(2+)</name>
        <dbReference type="ChEBI" id="CHEBI:18420"/>
    </cofactor>
</comment>
<evidence type="ECO:0000256" key="3">
    <source>
        <dbReference type="ARBA" id="ARBA00012953"/>
    </source>
</evidence>
<evidence type="ECO:0000256" key="1">
    <source>
        <dbReference type="ARBA" id="ARBA00001946"/>
    </source>
</evidence>
<evidence type="ECO:0000256" key="2">
    <source>
        <dbReference type="ARBA" id="ARBA00009997"/>
    </source>
</evidence>
<dbReference type="Gene3D" id="3.90.1560.10">
    <property type="entry name" value="ComB-like"/>
    <property type="match status" value="1"/>
</dbReference>
<organism evidence="8 9">
    <name type="scientific">Microbacterium foliorum</name>
    <dbReference type="NCBI Taxonomy" id="104336"/>
    <lineage>
        <taxon>Bacteria</taxon>
        <taxon>Bacillati</taxon>
        <taxon>Actinomycetota</taxon>
        <taxon>Actinomycetes</taxon>
        <taxon>Micrococcales</taxon>
        <taxon>Microbacteriaceae</taxon>
        <taxon>Microbacterium</taxon>
    </lineage>
</organism>
<keyword evidence="5 8" id="KW-0378">Hydrolase</keyword>
<evidence type="ECO:0000256" key="7">
    <source>
        <dbReference type="ARBA" id="ARBA00033711"/>
    </source>
</evidence>
<dbReference type="EMBL" id="JAVIZQ010000001">
    <property type="protein sequence ID" value="MDR6140573.1"/>
    <property type="molecule type" value="Genomic_DNA"/>
</dbReference>
<proteinExistence type="inferred from homology"/>
<dbReference type="RefSeq" id="WP_309686321.1">
    <property type="nucleotide sequence ID" value="NZ_JAVIZQ010000001.1"/>
</dbReference>
<accession>A0ABU1HLS6</accession>
<dbReference type="InterPro" id="IPR036702">
    <property type="entry name" value="ComB-like_sf"/>
</dbReference>
<evidence type="ECO:0000256" key="5">
    <source>
        <dbReference type="ARBA" id="ARBA00022801"/>
    </source>
</evidence>
<evidence type="ECO:0000256" key="6">
    <source>
        <dbReference type="ARBA" id="ARBA00022842"/>
    </source>
</evidence>
<comment type="caution">
    <text evidence="8">The sequence shown here is derived from an EMBL/GenBank/DDBJ whole genome shotgun (WGS) entry which is preliminary data.</text>
</comment>
<keyword evidence="6" id="KW-0460">Magnesium</keyword>
<sequence>MPSPFDQSTYQVRLDWGVEGLDRLAPADVVVVVDVLRFSSTVADAVAAGSTVSLDDARGWSRNGAAVASGAGGAVVLIGSLRNASAVARAIATLQDRNQARTSVSVIAAGEADADGAVRFAVEDHLGAGAIIAALTDLGIDHTAPDAAVAAEGFRALKRALRHMVSASGSARELAEGVAATDRMRASGVVPTTTSSAAELDAIDAVPVLRDGVFVAFD</sequence>
<dbReference type="PANTHER" id="PTHR37311:SF1">
    <property type="entry name" value="2-PHOSPHOSULFOLACTATE PHOSPHATASE-RELATED"/>
    <property type="match status" value="1"/>
</dbReference>
<evidence type="ECO:0000256" key="4">
    <source>
        <dbReference type="ARBA" id="ARBA00021948"/>
    </source>
</evidence>
<evidence type="ECO:0000313" key="9">
    <source>
        <dbReference type="Proteomes" id="UP001249291"/>
    </source>
</evidence>
<dbReference type="SUPFAM" id="SSF142823">
    <property type="entry name" value="ComB-like"/>
    <property type="match status" value="1"/>
</dbReference>
<name>A0ABU1HLS6_9MICO</name>
<dbReference type="GO" id="GO:0050532">
    <property type="term" value="F:2-phosphosulfolactate phosphatase activity"/>
    <property type="evidence" value="ECO:0007669"/>
    <property type="project" value="UniProtKB-EC"/>
</dbReference>
<gene>
    <name evidence="8" type="ORF">QE375_000127</name>
</gene>
<protein>
    <recommendedName>
        <fullName evidence="4">Probable 2-phosphosulfolactate phosphatase</fullName>
        <ecNumber evidence="3">3.1.3.71</ecNumber>
    </recommendedName>
</protein>
<comment type="similarity">
    <text evidence="2">Belongs to the ComB family.</text>
</comment>
<evidence type="ECO:0000313" key="8">
    <source>
        <dbReference type="EMBL" id="MDR6140573.1"/>
    </source>
</evidence>
<dbReference type="InterPro" id="IPR005238">
    <property type="entry name" value="ComB-like"/>
</dbReference>